<organism evidence="1 2">
    <name type="scientific">Paraburkholderia caribensis</name>
    <dbReference type="NCBI Taxonomy" id="75105"/>
    <lineage>
        <taxon>Bacteria</taxon>
        <taxon>Pseudomonadati</taxon>
        <taxon>Pseudomonadota</taxon>
        <taxon>Betaproteobacteria</taxon>
        <taxon>Burkholderiales</taxon>
        <taxon>Burkholderiaceae</taxon>
        <taxon>Paraburkholderia</taxon>
    </lineage>
</organism>
<gene>
    <name evidence="1" type="ORF">A9O66_20445</name>
</gene>
<evidence type="ECO:0000313" key="1">
    <source>
        <dbReference type="EMBL" id="QLB64812.1"/>
    </source>
</evidence>
<protein>
    <submittedName>
        <fullName evidence="1">Uncharacterized protein</fullName>
    </submittedName>
</protein>
<dbReference type="Proteomes" id="UP000509548">
    <property type="component" value="Chromosome 2"/>
</dbReference>
<accession>A0A9Q6S4Q3</accession>
<evidence type="ECO:0000313" key="2">
    <source>
        <dbReference type="Proteomes" id="UP000509548"/>
    </source>
</evidence>
<name>A0A9Q6S4Q3_9BURK</name>
<dbReference type="AlphaFoldDB" id="A0A9Q6S4Q3"/>
<sequence length="163" mass="18108">MRCALPSIADTATRRQFISGRVQKSASLLSAALPKLRPLFTSCRASTVLLLSKSGLLLPKYGATTREQGISNQLRASCALGRDHAWAVPIEQAQRKKRRGFTHKAARQMRRTVGLNSGAGRRAERRVIVQTEQSGQEQHGTRRRGPILVCERHRCGLLSNEHM</sequence>
<proteinExistence type="predicted"/>
<reference evidence="1 2" key="1">
    <citation type="journal article" date="2014" name="Genome Announc.">
        <title>Draft Genome Sequence of the Haloacid-Degrading Burkholderia caribensis Strain MBA4.</title>
        <authorList>
            <person name="Pan Y."/>
            <person name="Kong K.F."/>
            <person name="Tsang J.S."/>
        </authorList>
    </citation>
    <scope>NUCLEOTIDE SEQUENCE [LARGE SCALE GENOMIC DNA]</scope>
    <source>
        <strain evidence="1 2">852011</strain>
    </source>
</reference>
<dbReference type="EMBL" id="CP015959">
    <property type="protein sequence ID" value="QLB64812.1"/>
    <property type="molecule type" value="Genomic_DNA"/>
</dbReference>